<name>A0ABZ0J155_9BACT</name>
<feature type="transmembrane region" description="Helical" evidence="1">
    <location>
        <begin position="98"/>
        <end position="116"/>
    </location>
</feature>
<feature type="transmembrane region" description="Helical" evidence="1">
    <location>
        <begin position="32"/>
        <end position="53"/>
    </location>
</feature>
<reference evidence="2 3" key="1">
    <citation type="journal article" date="2023" name="Microbiol. Resour. Announc.">
        <title>Complete Genome Sequence of Imperialibacter roseus strain P4T.</title>
        <authorList>
            <person name="Tizabi D.R."/>
            <person name="Bachvaroff T."/>
            <person name="Hill R.T."/>
        </authorList>
    </citation>
    <scope>NUCLEOTIDE SEQUENCE [LARGE SCALE GENOMIC DNA]</scope>
    <source>
        <strain evidence="2 3">P4T</strain>
    </source>
</reference>
<dbReference type="RefSeq" id="WP_317492293.1">
    <property type="nucleotide sequence ID" value="NZ_CP136051.1"/>
</dbReference>
<accession>A0ABZ0J155</accession>
<organism evidence="2 3">
    <name type="scientific">Imperialibacter roseus</name>
    <dbReference type="NCBI Taxonomy" id="1324217"/>
    <lineage>
        <taxon>Bacteria</taxon>
        <taxon>Pseudomonadati</taxon>
        <taxon>Bacteroidota</taxon>
        <taxon>Cytophagia</taxon>
        <taxon>Cytophagales</taxon>
        <taxon>Flammeovirgaceae</taxon>
        <taxon>Imperialibacter</taxon>
    </lineage>
</organism>
<keyword evidence="3" id="KW-1185">Reference proteome</keyword>
<feature type="transmembrane region" description="Helical" evidence="1">
    <location>
        <begin position="6"/>
        <end position="25"/>
    </location>
</feature>
<proteinExistence type="predicted"/>
<dbReference type="InterPro" id="IPR021218">
    <property type="entry name" value="DUF2784"/>
</dbReference>
<keyword evidence="1" id="KW-0472">Membrane</keyword>
<dbReference type="Pfam" id="PF10861">
    <property type="entry name" value="DUF2784"/>
    <property type="match status" value="1"/>
</dbReference>
<dbReference type="EMBL" id="CP136051">
    <property type="protein sequence ID" value="WOK09682.1"/>
    <property type="molecule type" value="Genomic_DNA"/>
</dbReference>
<dbReference type="Proteomes" id="UP001302349">
    <property type="component" value="Chromosome"/>
</dbReference>
<keyword evidence="1" id="KW-1133">Transmembrane helix</keyword>
<evidence type="ECO:0000256" key="1">
    <source>
        <dbReference type="SAM" id="Phobius"/>
    </source>
</evidence>
<protein>
    <submittedName>
        <fullName evidence="2">DUF2784 domain-containing protein</fullName>
    </submittedName>
</protein>
<evidence type="ECO:0000313" key="3">
    <source>
        <dbReference type="Proteomes" id="UP001302349"/>
    </source>
</evidence>
<evidence type="ECO:0000313" key="2">
    <source>
        <dbReference type="EMBL" id="WOK09682.1"/>
    </source>
</evidence>
<gene>
    <name evidence="2" type="ORF">RT717_13645</name>
</gene>
<keyword evidence="1" id="KW-0812">Transmembrane</keyword>
<sequence>MLQFLDYFLTGFHTAFVLFVLFGWIPEATRKAHLIALALTIAAWLFLGIWYGLGYCPLTDWHWDIKKELGEKHLPNSFTKYIFDQATGLNANKRIVDIFTAAGLMFGIVMAGVKFFQKRKVERLKQKREG</sequence>